<reference evidence="1 2" key="1">
    <citation type="submission" date="2017-10" db="EMBL/GenBank/DDBJ databases">
        <title>A large-scale comparative metagenomic study reveals the eutrophication-driven functional interactions in six Microcystis-epibionts communities.</title>
        <authorList>
            <person name="Li Q."/>
            <person name="Lin F."/>
        </authorList>
    </citation>
    <scope>NUCLEOTIDE SEQUENCE [LARGE SCALE GENOMIC DNA]</scope>
    <source>
        <strain evidence="1">TW10</strain>
    </source>
</reference>
<evidence type="ECO:0000313" key="1">
    <source>
        <dbReference type="EMBL" id="REJ58384.1"/>
    </source>
</evidence>
<proteinExistence type="predicted"/>
<comment type="caution">
    <text evidence="1">The sequence shown here is derived from an EMBL/GenBank/DDBJ whole genome shotgun (WGS) entry which is preliminary data.</text>
</comment>
<gene>
    <name evidence="1" type="ORF">DWQ51_01690</name>
</gene>
<organism evidence="1 2">
    <name type="scientific">Microcystis wesenbergii TW10</name>
    <dbReference type="NCBI Taxonomy" id="2060474"/>
    <lineage>
        <taxon>Bacteria</taxon>
        <taxon>Bacillati</taxon>
        <taxon>Cyanobacteriota</taxon>
        <taxon>Cyanophyceae</taxon>
        <taxon>Oscillatoriophycideae</taxon>
        <taxon>Chroococcales</taxon>
        <taxon>Microcystaceae</taxon>
        <taxon>Microcystis</taxon>
    </lineage>
</organism>
<accession>A0A3E0MEZ9</accession>
<name>A0A3E0MEZ9_9CHRO</name>
<dbReference type="AlphaFoldDB" id="A0A3E0MEZ9"/>
<protein>
    <submittedName>
        <fullName evidence="1">Uncharacterized protein</fullName>
    </submittedName>
</protein>
<dbReference type="EMBL" id="QQWD01000001">
    <property type="protein sequence ID" value="REJ58384.1"/>
    <property type="molecule type" value="Genomic_DNA"/>
</dbReference>
<evidence type="ECO:0000313" key="2">
    <source>
        <dbReference type="Proteomes" id="UP000257002"/>
    </source>
</evidence>
<dbReference type="Proteomes" id="UP000257002">
    <property type="component" value="Unassembled WGS sequence"/>
</dbReference>
<sequence>MSETPKPIAINSVIWEKCVEKKWEIKIRGRVVASWTLNGCVRLIEDGGTIYVELQIEGERARFALTNTCFPLRYTIFTLEGCFSNIVFENNRPKSFDVVINACIDVGIDLGFPIGRVGIKECVELYRQKISLFFGQTVDTLSYVDEIIGTVAYFEGNP</sequence>